<comment type="caution">
    <text evidence="3">The sequence shown here is derived from an EMBL/GenBank/DDBJ whole genome shotgun (WGS) entry which is preliminary data.</text>
</comment>
<feature type="signal peptide" evidence="2">
    <location>
        <begin position="1"/>
        <end position="22"/>
    </location>
</feature>
<evidence type="ECO:0000313" key="3">
    <source>
        <dbReference type="EMBL" id="MEA0970356.1"/>
    </source>
</evidence>
<reference evidence="3 4" key="1">
    <citation type="submission" date="2023-03" db="EMBL/GenBank/DDBJ databases">
        <title>Host association and intracellularity evolved multiple times independently in the Rickettsiales.</title>
        <authorList>
            <person name="Castelli M."/>
            <person name="Nardi T."/>
            <person name="Gammuto L."/>
            <person name="Bellinzona G."/>
            <person name="Sabaneyeva E."/>
            <person name="Potekhin A."/>
            <person name="Serra V."/>
            <person name="Petroni G."/>
            <person name="Sassera D."/>
        </authorList>
    </citation>
    <scope>NUCLEOTIDE SEQUENCE [LARGE SCALE GENOMIC DNA]</scope>
    <source>
        <strain evidence="3 4">Sr 2-6</strain>
    </source>
</reference>
<dbReference type="EMBL" id="JARJFB010000013">
    <property type="protein sequence ID" value="MEA0970356.1"/>
    <property type="molecule type" value="Genomic_DNA"/>
</dbReference>
<name>A0ABU5NB28_9RICK</name>
<proteinExistence type="predicted"/>
<evidence type="ECO:0000313" key="4">
    <source>
        <dbReference type="Proteomes" id="UP001291687"/>
    </source>
</evidence>
<evidence type="ECO:0000256" key="2">
    <source>
        <dbReference type="SAM" id="SignalP"/>
    </source>
</evidence>
<keyword evidence="4" id="KW-1185">Reference proteome</keyword>
<sequence>MKKILKFVSLILFLCADHQALAIQTQINKVTDLFDKHIEDKDALLQNMKKQNDNAMEQIKSRKHHESIEGMDGAEGKANELNSIKETDLDEAGRQKRGSQEYQFYDENELEPDYTKPGNRMHKLDSDDIVTATEKTMRQIGTDLMKRLIELGFNCKTVKGAIHKDPTYYIDIKKEDQKNTEYDQLFCEEPRNQYSCNDSVSLSCKRIGIRYTNPEPRTIRFNGHTLHNNKMNWGFAVHWKTKRWGWHITPYHPGKTIFGWPDQVDSCWRDNPAAIIADARSYIAATLGVSIEQIGENVTFPASGRGIGNITPVHCRWRVVWDEYEFGYTYREIYHVCEEWAEDWTERCMLK</sequence>
<feature type="region of interest" description="Disordered" evidence="1">
    <location>
        <begin position="55"/>
        <end position="122"/>
    </location>
</feature>
<dbReference type="Proteomes" id="UP001291687">
    <property type="component" value="Unassembled WGS sequence"/>
</dbReference>
<feature type="chain" id="PRO_5045491762" evidence="2">
    <location>
        <begin position="23"/>
        <end position="351"/>
    </location>
</feature>
<evidence type="ECO:0000256" key="1">
    <source>
        <dbReference type="SAM" id="MobiDB-lite"/>
    </source>
</evidence>
<protein>
    <submittedName>
        <fullName evidence="3">Uncharacterized protein</fullName>
    </submittedName>
</protein>
<accession>A0ABU5NB28</accession>
<gene>
    <name evidence="3" type="ORF">Megvenef_00315</name>
</gene>
<organism evidence="3 4">
    <name type="scientific">Candidatus Megaera venefica</name>
    <dbReference type="NCBI Taxonomy" id="2055910"/>
    <lineage>
        <taxon>Bacteria</taxon>
        <taxon>Pseudomonadati</taxon>
        <taxon>Pseudomonadota</taxon>
        <taxon>Alphaproteobacteria</taxon>
        <taxon>Rickettsiales</taxon>
        <taxon>Rickettsiaceae</taxon>
        <taxon>Candidatus Megaera</taxon>
    </lineage>
</organism>
<feature type="compositionally biased region" description="Basic and acidic residues" evidence="1">
    <location>
        <begin position="74"/>
        <end position="94"/>
    </location>
</feature>
<keyword evidence="2" id="KW-0732">Signal</keyword>